<sequence>MFPWNLFPFNKDAKSKMNGMKPADIQNYVQEMMDKMMPDSLQKMNPQDMFKNITSANNSTPTNQATNKLFNYVVFETHHHCFVRIPIADEAWLKNIKIYYTSNQVIIQHIPTEPDKHIITLPSVVRKKGSTATFKDNILEIKIQKSNEMSYSEIDVTEIN</sequence>
<dbReference type="InterPro" id="IPR008978">
    <property type="entry name" value="HSP20-like_chaperone"/>
</dbReference>
<accession>A0A2N0Z1N2</accession>
<gene>
    <name evidence="1" type="ORF">CWS01_12425</name>
</gene>
<dbReference type="SUPFAM" id="SSF49764">
    <property type="entry name" value="HSP20-like chaperones"/>
    <property type="match status" value="1"/>
</dbReference>
<dbReference type="RefSeq" id="WP_101177519.1">
    <property type="nucleotide sequence ID" value="NZ_PISE01000025.1"/>
</dbReference>
<proteinExistence type="predicted"/>
<keyword evidence="1" id="KW-0167">Capsid protein</keyword>
<reference evidence="1 2" key="1">
    <citation type="journal article" date="2003" name="Int. J. Syst. Evol. Microbiol.">
        <title>Bacillus nealsonii sp. nov., isolated from a spacecraft-assembly facility, whose spores are gamma-radiation resistant.</title>
        <authorList>
            <person name="Venkateswaran K."/>
            <person name="Kempf M."/>
            <person name="Chen F."/>
            <person name="Satomi M."/>
            <person name="Nicholson W."/>
            <person name="Kern R."/>
        </authorList>
    </citation>
    <scope>NUCLEOTIDE SEQUENCE [LARGE SCALE GENOMIC DNA]</scope>
    <source>
        <strain evidence="1 2">FO-92</strain>
    </source>
</reference>
<keyword evidence="2" id="KW-1185">Reference proteome</keyword>
<keyword evidence="1" id="KW-0946">Virion</keyword>
<name>A0A2N0Z1N2_9BACI</name>
<evidence type="ECO:0000313" key="2">
    <source>
        <dbReference type="Proteomes" id="UP000233375"/>
    </source>
</evidence>
<dbReference type="CDD" id="cd00298">
    <property type="entry name" value="ACD_sHsps_p23-like"/>
    <property type="match status" value="1"/>
</dbReference>
<dbReference type="AlphaFoldDB" id="A0A2N0Z1N2"/>
<protein>
    <submittedName>
        <fullName evidence="1">Spore coat protein</fullName>
    </submittedName>
</protein>
<dbReference type="Proteomes" id="UP000233375">
    <property type="component" value="Unassembled WGS sequence"/>
</dbReference>
<dbReference type="EMBL" id="PISE01000025">
    <property type="protein sequence ID" value="PKG23412.1"/>
    <property type="molecule type" value="Genomic_DNA"/>
</dbReference>
<comment type="caution">
    <text evidence="1">The sequence shown here is derived from an EMBL/GenBank/DDBJ whole genome shotgun (WGS) entry which is preliminary data.</text>
</comment>
<organism evidence="1 2">
    <name type="scientific">Niallia nealsonii</name>
    <dbReference type="NCBI Taxonomy" id="115979"/>
    <lineage>
        <taxon>Bacteria</taxon>
        <taxon>Bacillati</taxon>
        <taxon>Bacillota</taxon>
        <taxon>Bacilli</taxon>
        <taxon>Bacillales</taxon>
        <taxon>Bacillaceae</taxon>
        <taxon>Niallia</taxon>
    </lineage>
</organism>
<dbReference type="OrthoDB" id="2905328at2"/>
<evidence type="ECO:0000313" key="1">
    <source>
        <dbReference type="EMBL" id="PKG23412.1"/>
    </source>
</evidence>